<name>A0A0V1F5D6_TRIPS</name>
<gene>
    <name evidence="1" type="ORF">T4D_13723</name>
    <name evidence="2" type="ORF">T4D_8304</name>
</gene>
<organism evidence="1 3">
    <name type="scientific">Trichinella pseudospiralis</name>
    <name type="common">Parasitic roundworm</name>
    <dbReference type="NCBI Taxonomy" id="6337"/>
    <lineage>
        <taxon>Eukaryota</taxon>
        <taxon>Metazoa</taxon>
        <taxon>Ecdysozoa</taxon>
        <taxon>Nematoda</taxon>
        <taxon>Enoplea</taxon>
        <taxon>Dorylaimia</taxon>
        <taxon>Trichinellida</taxon>
        <taxon>Trichinellidae</taxon>
        <taxon>Trichinella</taxon>
    </lineage>
</organism>
<evidence type="ECO:0000313" key="2">
    <source>
        <dbReference type="EMBL" id="KRY80970.1"/>
    </source>
</evidence>
<protein>
    <submittedName>
        <fullName evidence="1">Uncharacterized protein</fullName>
    </submittedName>
</protein>
<dbReference type="EMBL" id="JYDT01000284">
    <property type="protein sequence ID" value="KRY80965.1"/>
    <property type="molecule type" value="Genomic_DNA"/>
</dbReference>
<evidence type="ECO:0000313" key="3">
    <source>
        <dbReference type="Proteomes" id="UP000054995"/>
    </source>
</evidence>
<proteinExistence type="predicted"/>
<comment type="caution">
    <text evidence="1">The sequence shown here is derived from an EMBL/GenBank/DDBJ whole genome shotgun (WGS) entry which is preliminary data.</text>
</comment>
<reference evidence="1 3" key="1">
    <citation type="submission" date="2015-01" db="EMBL/GenBank/DDBJ databases">
        <title>Evolution of Trichinella species and genotypes.</title>
        <authorList>
            <person name="Korhonen P.K."/>
            <person name="Edoardo P."/>
            <person name="Giuseppe L.R."/>
            <person name="Gasser R.B."/>
        </authorList>
    </citation>
    <scope>NUCLEOTIDE SEQUENCE [LARGE SCALE GENOMIC DNA]</scope>
    <source>
        <strain evidence="1">ISS470</strain>
    </source>
</reference>
<sequence>MTYPITSHPSTKLTPSEIFLKRRIRTVFDLMFSKGIKNHKEQKKMENSSRGYNKILLSEQFDGQRILHTYENDQIETLYVINKVAPENAKLQ</sequence>
<dbReference type="Proteomes" id="UP000054995">
    <property type="component" value="Unassembled WGS sequence"/>
</dbReference>
<accession>A0A0V1F5D6</accession>
<evidence type="ECO:0000313" key="1">
    <source>
        <dbReference type="EMBL" id="KRY80965.1"/>
    </source>
</evidence>
<keyword evidence="3" id="KW-1185">Reference proteome</keyword>
<dbReference type="EMBL" id="JYDT01000284">
    <property type="protein sequence ID" value="KRY80970.1"/>
    <property type="molecule type" value="Genomic_DNA"/>
</dbReference>
<dbReference type="AlphaFoldDB" id="A0A0V1F5D6"/>
<dbReference type="OrthoDB" id="6772862at2759"/>